<evidence type="ECO:0000313" key="1">
    <source>
        <dbReference type="EMBL" id="DAF45559.1"/>
    </source>
</evidence>
<protein>
    <submittedName>
        <fullName evidence="1">Uncharacterized protein</fullName>
    </submittedName>
</protein>
<name>A0A8S5S4E5_9CAUD</name>
<reference evidence="1" key="1">
    <citation type="journal article" date="2021" name="Proc. Natl. Acad. Sci. U.S.A.">
        <title>A Catalog of Tens of Thousands of Viruses from Human Metagenomes Reveals Hidden Associations with Chronic Diseases.</title>
        <authorList>
            <person name="Tisza M.J."/>
            <person name="Buck C.B."/>
        </authorList>
    </citation>
    <scope>NUCLEOTIDE SEQUENCE</scope>
    <source>
        <strain evidence="1">CtBLh2</strain>
    </source>
</reference>
<sequence>MKKLIISILPIFMSLCVNAQIKLKGVRLYSNTYYYELKDVFVDTKGEQFTLESMRIMFYSPNGSDITVAIQIPGEAPIFMKVDDTKEEPLYDGYNKVGKLLKTLCSGQKCDWNIDFGYTASTTSAVDPTVIKIMNKIGSFMGVIDESSIKKIYDKSAKATMEQLKQFHESFLWKSSLKKENGLPKLNNATDALYHMFAQ</sequence>
<accession>A0A8S5S4E5</accession>
<organism evidence="1">
    <name type="scientific">Siphoviridae sp. ctBLh2</name>
    <dbReference type="NCBI Taxonomy" id="2827803"/>
    <lineage>
        <taxon>Viruses</taxon>
        <taxon>Duplodnaviria</taxon>
        <taxon>Heunggongvirae</taxon>
        <taxon>Uroviricota</taxon>
        <taxon>Caudoviricetes</taxon>
    </lineage>
</organism>
<dbReference type="EMBL" id="BK032514">
    <property type="protein sequence ID" value="DAF45559.1"/>
    <property type="molecule type" value="Genomic_DNA"/>
</dbReference>
<proteinExistence type="predicted"/>